<dbReference type="AlphaFoldDB" id="A0A1I4SNA0"/>
<evidence type="ECO:0000313" key="2">
    <source>
        <dbReference type="EMBL" id="SFM65946.1"/>
    </source>
</evidence>
<dbReference type="PANTHER" id="PTHR36966:SF1">
    <property type="entry name" value="REP-ASSOCIATED TYROSINE TRANSPOSASE"/>
    <property type="match status" value="1"/>
</dbReference>
<dbReference type="Gene3D" id="3.30.70.1290">
    <property type="entry name" value="Transposase IS200-like"/>
    <property type="match status" value="1"/>
</dbReference>
<protein>
    <submittedName>
        <fullName evidence="2">Transposase IS200 like</fullName>
    </submittedName>
</protein>
<accession>A0A1I4SNA0</accession>
<dbReference type="InterPro" id="IPR002686">
    <property type="entry name" value="Transposase_17"/>
</dbReference>
<gene>
    <name evidence="2" type="ORF">SAMN05444143_101911</name>
</gene>
<dbReference type="GO" id="GO:0004803">
    <property type="term" value="F:transposase activity"/>
    <property type="evidence" value="ECO:0007669"/>
    <property type="project" value="InterPro"/>
</dbReference>
<keyword evidence="3" id="KW-1185">Reference proteome</keyword>
<dbReference type="InterPro" id="IPR036515">
    <property type="entry name" value="Transposase_17_sf"/>
</dbReference>
<dbReference type="EMBL" id="FOUT01000001">
    <property type="protein sequence ID" value="SFM65946.1"/>
    <property type="molecule type" value="Genomic_DNA"/>
</dbReference>
<evidence type="ECO:0000313" key="3">
    <source>
        <dbReference type="Proteomes" id="UP000182961"/>
    </source>
</evidence>
<dbReference type="Proteomes" id="UP000182961">
    <property type="component" value="Unassembled WGS sequence"/>
</dbReference>
<dbReference type="SUPFAM" id="SSF143422">
    <property type="entry name" value="Transposase IS200-like"/>
    <property type="match status" value="1"/>
</dbReference>
<dbReference type="GO" id="GO:0006313">
    <property type="term" value="P:DNA transposition"/>
    <property type="evidence" value="ECO:0007669"/>
    <property type="project" value="InterPro"/>
</dbReference>
<dbReference type="SMART" id="SM01321">
    <property type="entry name" value="Y1_Tnp"/>
    <property type="match status" value="1"/>
</dbReference>
<dbReference type="eggNOG" id="COG1943">
    <property type="taxonomic scope" value="Bacteria"/>
</dbReference>
<dbReference type="GO" id="GO:0043565">
    <property type="term" value="F:sequence-specific DNA binding"/>
    <property type="evidence" value="ECO:0007669"/>
    <property type="project" value="TreeGrafter"/>
</dbReference>
<feature type="domain" description="Transposase IS200-like" evidence="1">
    <location>
        <begin position="17"/>
        <end position="199"/>
    </location>
</feature>
<name>A0A1I4SNA0_9FLAO</name>
<proteinExistence type="predicted"/>
<dbReference type="InterPro" id="IPR052715">
    <property type="entry name" value="RAYT_transposase"/>
</dbReference>
<dbReference type="RefSeq" id="WP_024982453.1">
    <property type="nucleotide sequence ID" value="NZ_CBCRUM010000007.1"/>
</dbReference>
<dbReference type="PANTHER" id="PTHR36966">
    <property type="entry name" value="REP-ASSOCIATED TYROSINE TRANSPOSASE"/>
    <property type="match status" value="1"/>
</dbReference>
<evidence type="ECO:0000259" key="1">
    <source>
        <dbReference type="SMART" id="SM01321"/>
    </source>
</evidence>
<sequence length="212" mass="25064">MKRKNRKRNRKEGFDYSQDNLYFITICVQNRICCFGSIPVGTGRDLSIYVNRDLSRNQNHDLSVQDSHSNDQHLRNSIHYNEEEKNETDEIQMNLNAYGQIAKKQMHWLEEQYPYVVIHCFVIMPNHVHAILEIDKNLVSDEEIKIKSLSELIGAYKTTSSKHIHLKGLLSFAWQRSFHDHIIRNAISYERIFNYIQTNPLRWHADTFFAAP</sequence>
<organism evidence="2 3">
    <name type="scientific">Flavobacterium succinicans</name>
    <dbReference type="NCBI Taxonomy" id="29536"/>
    <lineage>
        <taxon>Bacteria</taxon>
        <taxon>Pseudomonadati</taxon>
        <taxon>Bacteroidota</taxon>
        <taxon>Flavobacteriia</taxon>
        <taxon>Flavobacteriales</taxon>
        <taxon>Flavobacteriaceae</taxon>
        <taxon>Flavobacterium</taxon>
    </lineage>
</organism>
<reference evidence="3" key="1">
    <citation type="submission" date="2016-10" db="EMBL/GenBank/DDBJ databases">
        <authorList>
            <person name="Varghese N."/>
            <person name="Submissions S."/>
        </authorList>
    </citation>
    <scope>NUCLEOTIDE SEQUENCE [LARGE SCALE GENOMIC DNA]</scope>
    <source>
        <strain evidence="3">DSM 4002</strain>
    </source>
</reference>